<organism evidence="6 7">
    <name type="scientific">Mycena chlorophos</name>
    <name type="common">Agaric fungus</name>
    <name type="synonym">Agaricus chlorophos</name>
    <dbReference type="NCBI Taxonomy" id="658473"/>
    <lineage>
        <taxon>Eukaryota</taxon>
        <taxon>Fungi</taxon>
        <taxon>Dikarya</taxon>
        <taxon>Basidiomycota</taxon>
        <taxon>Agaricomycotina</taxon>
        <taxon>Agaricomycetes</taxon>
        <taxon>Agaricomycetidae</taxon>
        <taxon>Agaricales</taxon>
        <taxon>Marasmiineae</taxon>
        <taxon>Mycenaceae</taxon>
        <taxon>Mycena</taxon>
    </lineage>
</organism>
<protein>
    <recommendedName>
        <fullName evidence="5">MYND-type domain-containing protein</fullName>
    </recommendedName>
</protein>
<dbReference type="OrthoDB" id="549788at2759"/>
<keyword evidence="2 4" id="KW-0863">Zinc-finger</keyword>
<keyword evidence="3" id="KW-0862">Zinc</keyword>
<gene>
    <name evidence="6" type="ORF">HMN09_01174800</name>
</gene>
<evidence type="ECO:0000256" key="3">
    <source>
        <dbReference type="ARBA" id="ARBA00022833"/>
    </source>
</evidence>
<keyword evidence="1" id="KW-0479">Metal-binding</keyword>
<dbReference type="AlphaFoldDB" id="A0A8H6VVU8"/>
<accession>A0A8H6VVU8</accession>
<evidence type="ECO:0000256" key="2">
    <source>
        <dbReference type="ARBA" id="ARBA00022771"/>
    </source>
</evidence>
<name>A0A8H6VVU8_MYCCL</name>
<proteinExistence type="predicted"/>
<evidence type="ECO:0000313" key="7">
    <source>
        <dbReference type="Proteomes" id="UP000613580"/>
    </source>
</evidence>
<evidence type="ECO:0000259" key="5">
    <source>
        <dbReference type="PROSITE" id="PS50865"/>
    </source>
</evidence>
<dbReference type="GO" id="GO:0008270">
    <property type="term" value="F:zinc ion binding"/>
    <property type="evidence" value="ECO:0007669"/>
    <property type="project" value="UniProtKB-KW"/>
</dbReference>
<evidence type="ECO:0000256" key="4">
    <source>
        <dbReference type="PROSITE-ProRule" id="PRU00134"/>
    </source>
</evidence>
<sequence>MITVLCNKSGDKAQMKYCGGCRSTYYCSRACQRADWRDHKDICADLREFKHFDSLTYSGADRAFFRQLMDEAYSSLKGHVLEELVLMASRIGGVGLPCIAFDFHRREIRGEELSRMANDSTRADPRVIQASRSKNKMWLQSMGIADWSNKTLEYKWRVMPMWCDKGAELADEIEKVSRLPVEEHAQAVEELTKWVCVETH</sequence>
<dbReference type="SUPFAM" id="SSF144232">
    <property type="entry name" value="HIT/MYND zinc finger-like"/>
    <property type="match status" value="1"/>
</dbReference>
<dbReference type="Proteomes" id="UP000613580">
    <property type="component" value="Unassembled WGS sequence"/>
</dbReference>
<comment type="caution">
    <text evidence="6">The sequence shown here is derived from an EMBL/GenBank/DDBJ whole genome shotgun (WGS) entry which is preliminary data.</text>
</comment>
<evidence type="ECO:0000313" key="6">
    <source>
        <dbReference type="EMBL" id="KAF7293791.1"/>
    </source>
</evidence>
<dbReference type="Gene3D" id="6.10.140.2220">
    <property type="match status" value="1"/>
</dbReference>
<dbReference type="PROSITE" id="PS50865">
    <property type="entry name" value="ZF_MYND_2"/>
    <property type="match status" value="1"/>
</dbReference>
<evidence type="ECO:0000256" key="1">
    <source>
        <dbReference type="ARBA" id="ARBA00022723"/>
    </source>
</evidence>
<feature type="domain" description="MYND-type" evidence="5">
    <location>
        <begin position="6"/>
        <end position="43"/>
    </location>
</feature>
<dbReference type="EMBL" id="JACAZE010000020">
    <property type="protein sequence ID" value="KAF7293791.1"/>
    <property type="molecule type" value="Genomic_DNA"/>
</dbReference>
<dbReference type="InterPro" id="IPR002893">
    <property type="entry name" value="Znf_MYND"/>
</dbReference>
<dbReference type="Pfam" id="PF01753">
    <property type="entry name" value="zf-MYND"/>
    <property type="match status" value="1"/>
</dbReference>
<keyword evidence="7" id="KW-1185">Reference proteome</keyword>
<reference evidence="6" key="1">
    <citation type="submission" date="2020-05" db="EMBL/GenBank/DDBJ databases">
        <title>Mycena genomes resolve the evolution of fungal bioluminescence.</title>
        <authorList>
            <person name="Tsai I.J."/>
        </authorList>
    </citation>
    <scope>NUCLEOTIDE SEQUENCE</scope>
    <source>
        <strain evidence="6">110903Hualien_Pintung</strain>
    </source>
</reference>